<evidence type="ECO:0008006" key="3">
    <source>
        <dbReference type="Google" id="ProtNLM"/>
    </source>
</evidence>
<dbReference type="RefSeq" id="WP_261972771.1">
    <property type="nucleotide sequence ID" value="NZ_CP103460.1"/>
</dbReference>
<evidence type="ECO:0000313" key="1">
    <source>
        <dbReference type="EMBL" id="MDN3621368.1"/>
    </source>
</evidence>
<sequence>MNKIHFILIIYLLLLIGCKSDKKKSEENIESPIPEKVIKTIEKDMFLNSFKIDTTLIKKDAFGDLKISNSIKKDSILSLCHCKKYKKNNRIKIQLKTAIPTQKELDTMSESFKKRNRLLQFGDLSSLKTINGQFKFITIVLKDSIIESINLYSKSTEKEYNGIDFDSLSIDKYKINVSKFNYSIASNVYGNFELHLEKSFGFFENDTILKGDFLCNNWRITEKEQIKNWNIKKSFENRNNDRGFRVNQ</sequence>
<proteinExistence type="predicted"/>
<organism evidence="1 2">
    <name type="scientific">Polaribacter sejongensis</name>
    <dbReference type="NCBI Taxonomy" id="985043"/>
    <lineage>
        <taxon>Bacteria</taxon>
        <taxon>Pseudomonadati</taxon>
        <taxon>Bacteroidota</taxon>
        <taxon>Flavobacteriia</taxon>
        <taxon>Flavobacteriales</taxon>
        <taxon>Flavobacteriaceae</taxon>
    </lineage>
</organism>
<dbReference type="AlphaFoldDB" id="A0AAJ1QZS4"/>
<accession>A0AAJ1QZS4</accession>
<protein>
    <recommendedName>
        <fullName evidence="3">Lipoprotein</fullName>
    </recommendedName>
</protein>
<comment type="caution">
    <text evidence="1">The sequence shown here is derived from an EMBL/GenBank/DDBJ whole genome shotgun (WGS) entry which is preliminary data.</text>
</comment>
<reference evidence="1 2" key="1">
    <citation type="journal article" date="2014" name="Int. J. Syst. Evol. Microbiol.">
        <title>Complete genome sequence of Corynebacterium casei LMG S-19264T (=DSM 44701T), isolated from a smear-ripened cheese.</title>
        <authorList>
            <consortium name="US DOE Joint Genome Institute (JGI-PGF)"/>
            <person name="Walter F."/>
            <person name="Albersmeier A."/>
            <person name="Kalinowski J."/>
            <person name="Ruckert C."/>
        </authorList>
    </citation>
    <scope>NUCLEOTIDE SEQUENCE [LARGE SCALE GENOMIC DNA]</scope>
    <source>
        <strain evidence="1 2">CECT 8670</strain>
    </source>
</reference>
<name>A0AAJ1QZS4_9FLAO</name>
<dbReference type="PROSITE" id="PS51257">
    <property type="entry name" value="PROKAR_LIPOPROTEIN"/>
    <property type="match status" value="1"/>
</dbReference>
<dbReference type="Proteomes" id="UP001228636">
    <property type="component" value="Unassembled WGS sequence"/>
</dbReference>
<dbReference type="EMBL" id="JAUFQH010000022">
    <property type="protein sequence ID" value="MDN3621368.1"/>
    <property type="molecule type" value="Genomic_DNA"/>
</dbReference>
<evidence type="ECO:0000313" key="2">
    <source>
        <dbReference type="Proteomes" id="UP001228636"/>
    </source>
</evidence>
<gene>
    <name evidence="1" type="ORF">QWY81_18010</name>
</gene>